<dbReference type="InterPro" id="IPR011598">
    <property type="entry name" value="bHLH_dom"/>
</dbReference>
<feature type="compositionally biased region" description="Basic and acidic residues" evidence="1">
    <location>
        <begin position="171"/>
        <end position="186"/>
    </location>
</feature>
<sequence>MSYYQDPFFVNQGSLQFQDEPYFTNFQSEGDGHDLTAKDFNAWPTPLDTQQGQPTGYALRPSLEDSYLSPFLEPFKSSFIQTVGPAQLQLNGGSESPTDFQTCQSPKQDNRTLNLRDDSGNLSPLPSPSLVDTETYNTGKNISRTRIARSASGQQPKRGRPRNKRNQSSPSKDESAIQKSKDHHSAIERRYRDNLNGKMKQLHRVLLAAETNQTSTSPSKTSSSAGPALSSRVRKCDIMSKAVNYIHQSEVEIRHMDDEIKRLQDQVCIFQKLVHCDDCSMLKGMVELVDIQKP</sequence>
<name>A0A0D2CTD1_9EURO</name>
<evidence type="ECO:0000256" key="1">
    <source>
        <dbReference type="SAM" id="MobiDB-lite"/>
    </source>
</evidence>
<dbReference type="Gene3D" id="4.10.280.10">
    <property type="entry name" value="Helix-loop-helix DNA-binding domain"/>
    <property type="match status" value="1"/>
</dbReference>
<dbReference type="Proteomes" id="UP000054466">
    <property type="component" value="Unassembled WGS sequence"/>
</dbReference>
<dbReference type="GO" id="GO:0046983">
    <property type="term" value="F:protein dimerization activity"/>
    <property type="evidence" value="ECO:0007669"/>
    <property type="project" value="InterPro"/>
</dbReference>
<dbReference type="HOGENOM" id="CLU_933846_0_0_1"/>
<evidence type="ECO:0000313" key="3">
    <source>
        <dbReference type="EMBL" id="KIW34413.1"/>
    </source>
</evidence>
<evidence type="ECO:0000259" key="2">
    <source>
        <dbReference type="PROSITE" id="PS50888"/>
    </source>
</evidence>
<feature type="compositionally biased region" description="Polar residues" evidence="1">
    <location>
        <begin position="88"/>
        <end position="107"/>
    </location>
</feature>
<dbReference type="InterPro" id="IPR036638">
    <property type="entry name" value="HLH_DNA-bd_sf"/>
</dbReference>
<dbReference type="OrthoDB" id="2133190at2759"/>
<dbReference type="SMART" id="SM00353">
    <property type="entry name" value="HLH"/>
    <property type="match status" value="1"/>
</dbReference>
<evidence type="ECO:0000313" key="4">
    <source>
        <dbReference type="Proteomes" id="UP000054466"/>
    </source>
</evidence>
<accession>A0A0D2CTD1</accession>
<dbReference type="PANTHER" id="PTHR47336">
    <property type="entry name" value="TRANSCRIPTION FACTOR HMS1-RELATED"/>
    <property type="match status" value="1"/>
</dbReference>
<dbReference type="AlphaFoldDB" id="A0A0D2CTD1"/>
<dbReference type="PANTHER" id="PTHR47336:SF2">
    <property type="entry name" value="TRANSCRIPTION FACTOR HMS1-RELATED"/>
    <property type="match status" value="1"/>
</dbReference>
<organism evidence="3 4">
    <name type="scientific">Cladophialophora immunda</name>
    <dbReference type="NCBI Taxonomy" id="569365"/>
    <lineage>
        <taxon>Eukaryota</taxon>
        <taxon>Fungi</taxon>
        <taxon>Dikarya</taxon>
        <taxon>Ascomycota</taxon>
        <taxon>Pezizomycotina</taxon>
        <taxon>Eurotiomycetes</taxon>
        <taxon>Chaetothyriomycetidae</taxon>
        <taxon>Chaetothyriales</taxon>
        <taxon>Herpotrichiellaceae</taxon>
        <taxon>Cladophialophora</taxon>
    </lineage>
</organism>
<gene>
    <name evidence="3" type="ORF">PV07_01191</name>
</gene>
<dbReference type="SUPFAM" id="SSF47459">
    <property type="entry name" value="HLH, helix-loop-helix DNA-binding domain"/>
    <property type="match status" value="1"/>
</dbReference>
<dbReference type="VEuPathDB" id="FungiDB:PV07_01191"/>
<dbReference type="GeneID" id="27340385"/>
<feature type="compositionally biased region" description="Basic and acidic residues" evidence="1">
    <location>
        <begin position="108"/>
        <end position="119"/>
    </location>
</feature>
<dbReference type="EMBL" id="KN847040">
    <property type="protein sequence ID" value="KIW34413.1"/>
    <property type="molecule type" value="Genomic_DNA"/>
</dbReference>
<proteinExistence type="predicted"/>
<protein>
    <recommendedName>
        <fullName evidence="2">BHLH domain-containing protein</fullName>
    </recommendedName>
</protein>
<dbReference type="RefSeq" id="XP_016254629.1">
    <property type="nucleotide sequence ID" value="XM_016387701.1"/>
</dbReference>
<dbReference type="PROSITE" id="PS50888">
    <property type="entry name" value="BHLH"/>
    <property type="match status" value="1"/>
</dbReference>
<dbReference type="InterPro" id="IPR052099">
    <property type="entry name" value="Regulatory_TF_Diverse"/>
</dbReference>
<feature type="domain" description="BHLH" evidence="2">
    <location>
        <begin position="179"/>
        <end position="249"/>
    </location>
</feature>
<feature type="region of interest" description="Disordered" evidence="1">
    <location>
        <begin position="88"/>
        <end position="186"/>
    </location>
</feature>
<reference evidence="3 4" key="1">
    <citation type="submission" date="2015-01" db="EMBL/GenBank/DDBJ databases">
        <title>The Genome Sequence of Cladophialophora immunda CBS83496.</title>
        <authorList>
            <consortium name="The Broad Institute Genomics Platform"/>
            <person name="Cuomo C."/>
            <person name="de Hoog S."/>
            <person name="Gorbushina A."/>
            <person name="Stielow B."/>
            <person name="Teixiera M."/>
            <person name="Abouelleil A."/>
            <person name="Chapman S.B."/>
            <person name="Priest M."/>
            <person name="Young S.K."/>
            <person name="Wortman J."/>
            <person name="Nusbaum C."/>
            <person name="Birren B."/>
        </authorList>
    </citation>
    <scope>NUCLEOTIDE SEQUENCE [LARGE SCALE GENOMIC DNA]</scope>
    <source>
        <strain evidence="3 4">CBS 83496</strain>
    </source>
</reference>
<feature type="compositionally biased region" description="Polar residues" evidence="1">
    <location>
        <begin position="132"/>
        <end position="144"/>
    </location>
</feature>
<dbReference type="Pfam" id="PF00010">
    <property type="entry name" value="HLH"/>
    <property type="match status" value="1"/>
</dbReference>
<keyword evidence="4" id="KW-1185">Reference proteome</keyword>